<dbReference type="InterPro" id="IPR001623">
    <property type="entry name" value="DnaJ_domain"/>
</dbReference>
<accession>A0A2H4ZNU3</accession>
<dbReference type="EMBL" id="MG264610">
    <property type="protein sequence ID" value="AUG32180.1"/>
    <property type="molecule type" value="Genomic_DNA"/>
</dbReference>
<gene>
    <name evidence="3" type="primary">dnaJ</name>
    <name evidence="3" type="ORF">PLO_174</name>
</gene>
<dbReference type="AlphaFoldDB" id="A0A2H4ZNU3"/>
<geneLocation type="plastid" evidence="3"/>
<dbReference type="Pfam" id="PF01556">
    <property type="entry name" value="DnaJ_C"/>
    <property type="match status" value="1"/>
</dbReference>
<name>A0A2H4ZNU3_9EUKA</name>
<evidence type="ECO:0000256" key="1">
    <source>
        <dbReference type="ARBA" id="ARBA00023186"/>
    </source>
</evidence>
<dbReference type="CDD" id="cd06257">
    <property type="entry name" value="DnaJ"/>
    <property type="match status" value="1"/>
</dbReference>
<dbReference type="SUPFAM" id="SSF46565">
    <property type="entry name" value="Chaperone J-domain"/>
    <property type="match status" value="1"/>
</dbReference>
<protein>
    <submittedName>
        <fullName evidence="3">DnaJ protein</fullName>
    </submittedName>
</protein>
<proteinExistence type="predicted"/>
<reference evidence="3" key="1">
    <citation type="submission" date="2017-10" db="EMBL/GenBank/DDBJ databases">
        <title>Paulinella longichromatophora chromatophore genome.</title>
        <authorList>
            <person name="Lhee D."/>
            <person name="Yoon H.S."/>
        </authorList>
    </citation>
    <scope>NUCLEOTIDE SEQUENCE</scope>
</reference>
<dbReference type="Gene3D" id="2.60.260.20">
    <property type="entry name" value="Urease metallochaperone UreE, N-terminal domain"/>
    <property type="match status" value="1"/>
</dbReference>
<evidence type="ECO:0000313" key="3">
    <source>
        <dbReference type="EMBL" id="AUG32180.1"/>
    </source>
</evidence>
<dbReference type="GO" id="GO:0051082">
    <property type="term" value="F:unfolded protein binding"/>
    <property type="evidence" value="ECO:0007669"/>
    <property type="project" value="InterPro"/>
</dbReference>
<keyword evidence="1" id="KW-0143">Chaperone</keyword>
<dbReference type="PANTHER" id="PTHR43096:SF52">
    <property type="entry name" value="DNAJ HOMOLOG 1, MITOCHONDRIAL-RELATED"/>
    <property type="match status" value="1"/>
</dbReference>
<dbReference type="GO" id="GO:0005737">
    <property type="term" value="C:cytoplasm"/>
    <property type="evidence" value="ECO:0007669"/>
    <property type="project" value="TreeGrafter"/>
</dbReference>
<dbReference type="PRINTS" id="PR00625">
    <property type="entry name" value="JDOMAIN"/>
</dbReference>
<dbReference type="PROSITE" id="PS50076">
    <property type="entry name" value="DNAJ_2"/>
    <property type="match status" value="1"/>
</dbReference>
<dbReference type="SUPFAM" id="SSF49493">
    <property type="entry name" value="HSP40/DnaJ peptide-binding domain"/>
    <property type="match status" value="2"/>
</dbReference>
<dbReference type="InterPro" id="IPR002939">
    <property type="entry name" value="DnaJ_C"/>
</dbReference>
<evidence type="ECO:0000259" key="2">
    <source>
        <dbReference type="PROSITE" id="PS50076"/>
    </source>
</evidence>
<dbReference type="GO" id="GO:0042026">
    <property type="term" value="P:protein refolding"/>
    <property type="evidence" value="ECO:0007669"/>
    <property type="project" value="TreeGrafter"/>
</dbReference>
<sequence length="308" mass="35220">MTNTSSDYWSILKIAPGADDASIKRAFREQAREWHPDLNKNDPESEERFKQINEAYAVLSDQKRRSEWEQSYLRDYIYSQGADFFNSGFPSFQSYLQIYLGYFDEKRSYIAREVDWEERQDFRYQTIDFIPSDSYQSNNWMTSEEMIVNLTPDQAVHGSVIEIKLADGSSIDVETPPLAGHGWRLRLPEVGQGGIDEFLQLRIETEEGLQVDGLTVVYILEILPADAALGCVVSVPTLTSYANIEIPDCSSSGDLLILQGEGLIQGNKRGDQIVEIKIILPNEINERERRIYTELQTIDSKLKTSHED</sequence>
<dbReference type="InterPro" id="IPR008971">
    <property type="entry name" value="HSP40/DnaJ_pept-bd"/>
</dbReference>
<dbReference type="Gene3D" id="1.10.287.110">
    <property type="entry name" value="DnaJ domain"/>
    <property type="match status" value="1"/>
</dbReference>
<dbReference type="InterPro" id="IPR036869">
    <property type="entry name" value="J_dom_sf"/>
</dbReference>
<dbReference type="Pfam" id="PF00226">
    <property type="entry name" value="DnaJ"/>
    <property type="match status" value="1"/>
</dbReference>
<dbReference type="PANTHER" id="PTHR43096">
    <property type="entry name" value="DNAJ HOMOLOG 1, MITOCHONDRIAL-RELATED"/>
    <property type="match status" value="1"/>
</dbReference>
<feature type="domain" description="J" evidence="2">
    <location>
        <begin position="7"/>
        <end position="72"/>
    </location>
</feature>
<organism evidence="3">
    <name type="scientific">Paulinella longichromatophora</name>
    <dbReference type="NCBI Taxonomy" id="1708747"/>
    <lineage>
        <taxon>Eukaryota</taxon>
        <taxon>Sar</taxon>
        <taxon>Rhizaria</taxon>
        <taxon>Cercozoa</taxon>
        <taxon>Imbricatea</taxon>
        <taxon>Silicofilosea</taxon>
        <taxon>Euglyphida</taxon>
        <taxon>Paulinellidae</taxon>
        <taxon>Paulinella</taxon>
    </lineage>
</organism>
<dbReference type="SMART" id="SM00271">
    <property type="entry name" value="DnaJ"/>
    <property type="match status" value="1"/>
</dbReference>
<keyword evidence="3" id="KW-0934">Plastid</keyword>